<dbReference type="AlphaFoldDB" id="A0A9W8LGZ6"/>
<comment type="subcellular location">
    <subcellularLocation>
        <location evidence="1">Nucleus</location>
        <location evidence="1">Nucleolus</location>
    </subcellularLocation>
</comment>
<protein>
    <submittedName>
        <fullName evidence="5">Uncharacterized protein</fullName>
    </submittedName>
</protein>
<evidence type="ECO:0000256" key="1">
    <source>
        <dbReference type="ARBA" id="ARBA00004604"/>
    </source>
</evidence>
<evidence type="ECO:0000313" key="6">
    <source>
        <dbReference type="Proteomes" id="UP001140217"/>
    </source>
</evidence>
<sequence length="597" mass="65647">MGTRGATLGLDDLLGAVGEGTAAPVPKRLQVQMDRKVAYEQQRRYEEMELQQLSPEEIRQRRQRQRELMLCSERAAKSKSKTYRRILRRHLRHWDSDHETGKSTRADEYGSDSDPEGSLEDIKSRAIEHLAAEAACAEIEALEPQVDDNGYVTAVRRRFAARAEDAAKTPDRMSFGDGLWKRASDDKVPTDADTGIEADSASTKRVRLEGPVSVGTDKGAGDAQNPWLDESVASGARPHVSGAGGMDKETARVDKLAARRRRPTAAKMLAVDAPAAAGSDDDDGGLDDDGIRVEHVGARQKEPNPGALVQRELVEQAFVEDNVVEAESAGEKCVAMELDAPKDEGLALLGWVTDIQPKKDKVMRKAPEGSGVDKAKRLDANLGPAIINQRQQYKATMQEPMAIDPPSMLVVDEEAHQPLVLCRVPLPMYYVEAGAELHDLPDDVLLLILEVSLGCHPEATAALKANLPLLAVCRDEPDDAEITMSPDLVVAAGYVQMYDSSISYQHPRVDPAKLVSLELTFWPVDHLWTPFSAGDDSEVIEFPNLKNLGVMYESTNVVDANRILKKLEIQADTKFVNAYSKRYPHLAAIEYKLCNDD</sequence>
<comment type="caution">
    <text evidence="5">The sequence shown here is derived from an EMBL/GenBank/DDBJ whole genome shotgun (WGS) entry which is preliminary data.</text>
</comment>
<keyword evidence="3" id="KW-0539">Nucleus</keyword>
<name>A0A9W8LGZ6_9FUNG</name>
<evidence type="ECO:0000313" key="5">
    <source>
        <dbReference type="EMBL" id="KAJ2778807.1"/>
    </source>
</evidence>
<keyword evidence="6" id="KW-1185">Reference proteome</keyword>
<dbReference type="GO" id="GO:0006364">
    <property type="term" value="P:rRNA processing"/>
    <property type="evidence" value="ECO:0007669"/>
    <property type="project" value="InterPro"/>
</dbReference>
<feature type="compositionally biased region" description="Acidic residues" evidence="4">
    <location>
        <begin position="109"/>
        <end position="119"/>
    </location>
</feature>
<evidence type="ECO:0000256" key="2">
    <source>
        <dbReference type="ARBA" id="ARBA00022553"/>
    </source>
</evidence>
<feature type="compositionally biased region" description="Basic and acidic residues" evidence="4">
    <location>
        <begin position="97"/>
        <end position="108"/>
    </location>
</feature>
<keyword evidence="2" id="KW-0597">Phosphoprotein</keyword>
<dbReference type="InterPro" id="IPR006709">
    <property type="entry name" value="SSU_processome_Utp14"/>
</dbReference>
<dbReference type="Pfam" id="PF04615">
    <property type="entry name" value="Utp14"/>
    <property type="match status" value="1"/>
</dbReference>
<feature type="region of interest" description="Disordered" evidence="4">
    <location>
        <begin position="185"/>
        <end position="205"/>
    </location>
</feature>
<dbReference type="OrthoDB" id="5547402at2759"/>
<evidence type="ECO:0000256" key="4">
    <source>
        <dbReference type="SAM" id="MobiDB-lite"/>
    </source>
</evidence>
<organism evidence="5 6">
    <name type="scientific">Coemansia javaensis</name>
    <dbReference type="NCBI Taxonomy" id="2761396"/>
    <lineage>
        <taxon>Eukaryota</taxon>
        <taxon>Fungi</taxon>
        <taxon>Fungi incertae sedis</taxon>
        <taxon>Zoopagomycota</taxon>
        <taxon>Kickxellomycotina</taxon>
        <taxon>Kickxellomycetes</taxon>
        <taxon>Kickxellales</taxon>
        <taxon>Kickxellaceae</taxon>
        <taxon>Coemansia</taxon>
    </lineage>
</organism>
<dbReference type="PANTHER" id="PTHR14150:SF12">
    <property type="entry name" value="U3 SMALL NUCLEOLAR RNA-ASSOCIATED PROTEIN 14 HOMOLOG A"/>
    <property type="match status" value="1"/>
</dbReference>
<dbReference type="EMBL" id="JANBUL010000209">
    <property type="protein sequence ID" value="KAJ2778807.1"/>
    <property type="molecule type" value="Genomic_DNA"/>
</dbReference>
<reference evidence="5" key="1">
    <citation type="submission" date="2022-07" db="EMBL/GenBank/DDBJ databases">
        <title>Phylogenomic reconstructions and comparative analyses of Kickxellomycotina fungi.</title>
        <authorList>
            <person name="Reynolds N.K."/>
            <person name="Stajich J.E."/>
            <person name="Barry K."/>
            <person name="Grigoriev I.V."/>
            <person name="Crous P."/>
            <person name="Smith M.E."/>
        </authorList>
    </citation>
    <scope>NUCLEOTIDE SEQUENCE</scope>
    <source>
        <strain evidence="5">NBRC 105414</strain>
    </source>
</reference>
<dbReference type="GO" id="GO:0032040">
    <property type="term" value="C:small-subunit processome"/>
    <property type="evidence" value="ECO:0007669"/>
    <property type="project" value="InterPro"/>
</dbReference>
<gene>
    <name evidence="5" type="ORF">H4R18_004379</name>
</gene>
<dbReference type="Proteomes" id="UP001140217">
    <property type="component" value="Unassembled WGS sequence"/>
</dbReference>
<proteinExistence type="predicted"/>
<evidence type="ECO:0000256" key="3">
    <source>
        <dbReference type="ARBA" id="ARBA00023242"/>
    </source>
</evidence>
<dbReference type="PANTHER" id="PTHR14150">
    <property type="entry name" value="U3 SMALL NUCLEOLAR RNA-ASSOCIATED PROTEIN 14"/>
    <property type="match status" value="1"/>
</dbReference>
<feature type="region of interest" description="Disordered" evidence="4">
    <location>
        <begin position="97"/>
        <end position="119"/>
    </location>
</feature>
<accession>A0A9W8LGZ6</accession>